<keyword evidence="1" id="KW-1133">Transmembrane helix</keyword>
<evidence type="ECO:0000313" key="2">
    <source>
        <dbReference type="EMBL" id="KKN17815.1"/>
    </source>
</evidence>
<accession>A0A0F9NE80</accession>
<proteinExistence type="predicted"/>
<name>A0A0F9NE80_9ZZZZ</name>
<comment type="caution">
    <text evidence="2">The sequence shown here is derived from an EMBL/GenBank/DDBJ whole genome shotgun (WGS) entry which is preliminary data.</text>
</comment>
<dbReference type="EMBL" id="LAZR01003486">
    <property type="protein sequence ID" value="KKN17815.1"/>
    <property type="molecule type" value="Genomic_DNA"/>
</dbReference>
<keyword evidence="1" id="KW-0472">Membrane</keyword>
<keyword evidence="1" id="KW-0812">Transmembrane</keyword>
<evidence type="ECO:0000256" key="1">
    <source>
        <dbReference type="SAM" id="Phobius"/>
    </source>
</evidence>
<sequence>MTIALIIAGWVLCGFLAYGLTLAHFQRIYPELADRDREVDRHRAFFMAFTGPIGLITALILSRHGFMWRLPPRDGA</sequence>
<reference evidence="2" key="1">
    <citation type="journal article" date="2015" name="Nature">
        <title>Complex archaea that bridge the gap between prokaryotes and eukaryotes.</title>
        <authorList>
            <person name="Spang A."/>
            <person name="Saw J.H."/>
            <person name="Jorgensen S.L."/>
            <person name="Zaremba-Niedzwiedzka K."/>
            <person name="Martijn J."/>
            <person name="Lind A.E."/>
            <person name="van Eijk R."/>
            <person name="Schleper C."/>
            <person name="Guy L."/>
            <person name="Ettema T.J."/>
        </authorList>
    </citation>
    <scope>NUCLEOTIDE SEQUENCE</scope>
</reference>
<dbReference type="AlphaFoldDB" id="A0A0F9NE80"/>
<gene>
    <name evidence="2" type="ORF">LCGC14_0961970</name>
</gene>
<protein>
    <submittedName>
        <fullName evidence="2">Uncharacterized protein</fullName>
    </submittedName>
</protein>
<feature type="transmembrane region" description="Helical" evidence="1">
    <location>
        <begin position="43"/>
        <end position="61"/>
    </location>
</feature>
<organism evidence="2">
    <name type="scientific">marine sediment metagenome</name>
    <dbReference type="NCBI Taxonomy" id="412755"/>
    <lineage>
        <taxon>unclassified sequences</taxon>
        <taxon>metagenomes</taxon>
        <taxon>ecological metagenomes</taxon>
    </lineage>
</organism>